<dbReference type="InterPro" id="IPR001650">
    <property type="entry name" value="Helicase_C-like"/>
</dbReference>
<dbReference type="InterPro" id="IPR012961">
    <property type="entry name" value="Ski2/MTR4_C"/>
</dbReference>
<keyword evidence="3" id="KW-0547">Nucleotide-binding</keyword>
<reference evidence="11" key="1">
    <citation type="journal article" date="2022" name="New Phytol.">
        <title>Evolutionary transition to the ectomycorrhizal habit in the genomes of a hyperdiverse lineage of mushroom-forming fungi.</title>
        <authorList>
            <person name="Looney B."/>
            <person name="Miyauchi S."/>
            <person name="Morin E."/>
            <person name="Drula E."/>
            <person name="Courty P.E."/>
            <person name="Kohler A."/>
            <person name="Kuo A."/>
            <person name="LaButti K."/>
            <person name="Pangilinan J."/>
            <person name="Lipzen A."/>
            <person name="Riley R."/>
            <person name="Andreopoulos W."/>
            <person name="He G."/>
            <person name="Johnson J."/>
            <person name="Nolan M."/>
            <person name="Tritt A."/>
            <person name="Barry K.W."/>
            <person name="Grigoriev I.V."/>
            <person name="Nagy L.G."/>
            <person name="Hibbett D."/>
            <person name="Henrissat B."/>
            <person name="Matheny P.B."/>
            <person name="Labbe J."/>
            <person name="Martin F.M."/>
        </authorList>
    </citation>
    <scope>NUCLEOTIDE SEQUENCE</scope>
    <source>
        <strain evidence="11">BPL690</strain>
    </source>
</reference>
<dbReference type="FunFam" id="2.40.30.300:FF:000001">
    <property type="entry name" value="Mtr4 exosome RNA helicase"/>
    <property type="match status" value="1"/>
</dbReference>
<keyword evidence="12" id="KW-1185">Reference proteome</keyword>
<dbReference type="GO" id="GO:0005524">
    <property type="term" value="F:ATP binding"/>
    <property type="evidence" value="ECO:0007669"/>
    <property type="project" value="UniProtKB-KW"/>
</dbReference>
<evidence type="ECO:0000256" key="4">
    <source>
        <dbReference type="ARBA" id="ARBA00022801"/>
    </source>
</evidence>
<evidence type="ECO:0000256" key="6">
    <source>
        <dbReference type="ARBA" id="ARBA00022840"/>
    </source>
</evidence>
<dbReference type="PROSITE" id="PS51194">
    <property type="entry name" value="HELICASE_CTER"/>
    <property type="match status" value="1"/>
</dbReference>
<organism evidence="11 12">
    <name type="scientific">Multifurca ochricompacta</name>
    <dbReference type="NCBI Taxonomy" id="376703"/>
    <lineage>
        <taxon>Eukaryota</taxon>
        <taxon>Fungi</taxon>
        <taxon>Dikarya</taxon>
        <taxon>Basidiomycota</taxon>
        <taxon>Agaricomycotina</taxon>
        <taxon>Agaricomycetes</taxon>
        <taxon>Russulales</taxon>
        <taxon>Russulaceae</taxon>
        <taxon>Multifurca</taxon>
    </lineage>
</organism>
<dbReference type="InterPro" id="IPR011545">
    <property type="entry name" value="DEAD/DEAH_box_helicase_dom"/>
</dbReference>
<dbReference type="PANTHER" id="PTHR12131:SF7">
    <property type="entry name" value="EXOSOME RNA HELICASE MTR4"/>
    <property type="match status" value="1"/>
</dbReference>
<feature type="compositionally biased region" description="Basic and acidic residues" evidence="8">
    <location>
        <begin position="371"/>
        <end position="380"/>
    </location>
</feature>
<comment type="caution">
    <text evidence="11">The sequence shown here is derived from an EMBL/GenBank/DDBJ whole genome shotgun (WGS) entry which is preliminary data.</text>
</comment>
<dbReference type="InterPro" id="IPR050699">
    <property type="entry name" value="RNA-DNA_Helicase"/>
</dbReference>
<dbReference type="PROSITE" id="PS51192">
    <property type="entry name" value="HELICASE_ATP_BIND_1"/>
    <property type="match status" value="1"/>
</dbReference>
<name>A0AAD4M304_9AGAM</name>
<keyword evidence="6" id="KW-0067">ATP-binding</keyword>
<proteinExistence type="inferred from homology"/>
<evidence type="ECO:0000313" key="11">
    <source>
        <dbReference type="EMBL" id="KAI0300096.1"/>
    </source>
</evidence>
<feature type="domain" description="Helicase C-terminal" evidence="10">
    <location>
        <begin position="399"/>
        <end position="603"/>
    </location>
</feature>
<dbReference type="GO" id="GO:0016787">
    <property type="term" value="F:hydrolase activity"/>
    <property type="evidence" value="ECO:0007669"/>
    <property type="project" value="UniProtKB-KW"/>
</dbReference>
<dbReference type="InterPro" id="IPR025696">
    <property type="entry name" value="Beta-barrel_MTR4"/>
</dbReference>
<dbReference type="Pfam" id="PF00271">
    <property type="entry name" value="Helicase_C"/>
    <property type="match status" value="1"/>
</dbReference>
<dbReference type="InterPro" id="IPR014001">
    <property type="entry name" value="Helicase_ATP-bd"/>
</dbReference>
<dbReference type="GO" id="GO:0006401">
    <property type="term" value="P:RNA catabolic process"/>
    <property type="evidence" value="ECO:0007669"/>
    <property type="project" value="InterPro"/>
</dbReference>
<dbReference type="SMART" id="SM01142">
    <property type="entry name" value="DSHCT"/>
    <property type="match status" value="1"/>
</dbReference>
<dbReference type="Pfam" id="PF00270">
    <property type="entry name" value="DEAD"/>
    <property type="match status" value="1"/>
</dbReference>
<dbReference type="EMBL" id="WTXG01000019">
    <property type="protein sequence ID" value="KAI0300096.1"/>
    <property type="molecule type" value="Genomic_DNA"/>
</dbReference>
<dbReference type="InterPro" id="IPR027417">
    <property type="entry name" value="P-loop_NTPase"/>
</dbReference>
<dbReference type="PIRSF" id="PIRSF005198">
    <property type="entry name" value="Antiviral_helicase_SKI2"/>
    <property type="match status" value="1"/>
</dbReference>
<accession>A0AAD4M304</accession>
<dbReference type="Pfam" id="PF08148">
    <property type="entry name" value="DSHCT"/>
    <property type="match status" value="1"/>
</dbReference>
<dbReference type="Pfam" id="PF13234">
    <property type="entry name" value="MTR4_beta-barrel"/>
    <property type="match status" value="1"/>
</dbReference>
<dbReference type="Proteomes" id="UP001203297">
    <property type="component" value="Unassembled WGS sequence"/>
</dbReference>
<sequence>MASKDLFSFLEHDHLSEDSDSDITSNAMQVDSALRSRLAHPPTPALKRSPDSPGSQTPLKSPAISPPPDDEPPSKRKRLEVSSASASAVVVDEFETEAKREIAASAGLTGATETAGSRLELRHQVRHQVAVPPGYPYVPIASHVPPSKPAREYKFTLDPFQQVSLHAIQRNESVLVSAHTSAGKTVVAEYAIAQALQNKQRVIYTSPIKALSNQKYREMEAEFGDVGLMTGDVTRNPSASCLVMTTEILRSMLYRGSEIMREVAWVIFDEIHYMRDKERGVVWEEAIILLPHSVRYVFLSATIPNAMQFCEWICRSHEQPCHVVYTDFRPTPLQHYLFPAGGEGIYLVLNEKGEFREDNFSKAMGMLQERVGEDPADPKSGKGRKGKTRKGGDKKGPSDISKIIRMIMLKNYNPVIVFAFSKRECEALALTLSKFEFNSADEQATVEKIFANAIAGLAPADRSLPQIENILPLLRRGIGIHHGGLLPILKEVIEILFQEGLIKVLFATETFSIGLNMPAKTVVFTAARKFDGHEFRDLSSGEYIQMSGRAGRRGLDDRGVVIMMCDEKLEPGAAKTMIKGEADRLDSAFHLGYNMILNLMKIEVISPEYMLERCFLQFQSSAGVPVLEDELKHEEEAKSLIVVPDEELLDQLSADFREVVHHPSYSLPFLQPGRLVKVQHKDLDFGWGVVINYQKRLPPKNQPVPKDDTPPREQYIVDVLLYCTQDSTVPKDRHTVTATPGGVLPCPPGQKGEPLVLPVLLSTLNGISHLRIFLPKDLRPIGPRETAWKSVLEVQRRSPDGIPFLDPIENMEIKDEKFKTLVKKIQTMEQKMFASPLHKDSRLPELYDLYARKRAAQDRVRALRKRIQATHDVLQMEELKSRKRVLRRLGFTTADDIVDVKGRVACEISTGDELLLTELIFNGVFNGLPPEHCAGLLSCFVFTEKSEHPTKLKEELAAPLRIMQDVARRIAKVCKESKLPIVEEEYVQSFKVELIDAVVQWCRGASFSDICKLTDQFEGSLIRVFRRLQELIRQMAQAAKVIGNVELQKQFEKASEMLERPNSVIFASSLYL</sequence>
<evidence type="ECO:0000256" key="5">
    <source>
        <dbReference type="ARBA" id="ARBA00022806"/>
    </source>
</evidence>
<feature type="region of interest" description="Disordered" evidence="8">
    <location>
        <begin position="371"/>
        <end position="398"/>
    </location>
</feature>
<keyword evidence="4" id="KW-0378">Hydrolase</keyword>
<dbReference type="Gene3D" id="3.40.50.300">
    <property type="entry name" value="P-loop containing nucleotide triphosphate hydrolases"/>
    <property type="match status" value="2"/>
</dbReference>
<evidence type="ECO:0000256" key="2">
    <source>
        <dbReference type="ARBA" id="ARBA00010140"/>
    </source>
</evidence>
<dbReference type="CDD" id="cd13154">
    <property type="entry name" value="KOW_Mtr4"/>
    <property type="match status" value="1"/>
</dbReference>
<comment type="similarity">
    <text evidence="2">Belongs to the helicase family. SKI2 subfamily.</text>
</comment>
<dbReference type="Gene3D" id="1.10.3380.30">
    <property type="match status" value="1"/>
</dbReference>
<dbReference type="AlphaFoldDB" id="A0AAD4M304"/>
<dbReference type="SMART" id="SM00490">
    <property type="entry name" value="HELICc"/>
    <property type="match status" value="1"/>
</dbReference>
<dbReference type="InterPro" id="IPR016438">
    <property type="entry name" value="SKI2-like"/>
</dbReference>
<evidence type="ECO:0000259" key="9">
    <source>
        <dbReference type="PROSITE" id="PS51192"/>
    </source>
</evidence>
<dbReference type="CDD" id="cd18024">
    <property type="entry name" value="DEXHc_Mtr4-like"/>
    <property type="match status" value="1"/>
</dbReference>
<comment type="subcellular location">
    <subcellularLocation>
        <location evidence="1">Nucleus</location>
    </subcellularLocation>
</comment>
<protein>
    <submittedName>
        <fullName evidence="11">Antiviral helicase</fullName>
    </submittedName>
</protein>
<feature type="domain" description="Helicase ATP-binding" evidence="9">
    <location>
        <begin position="165"/>
        <end position="321"/>
    </location>
</feature>
<evidence type="ECO:0000256" key="1">
    <source>
        <dbReference type="ARBA" id="ARBA00004123"/>
    </source>
</evidence>
<dbReference type="FunFam" id="1.10.3380.30:FF:000003">
    <property type="entry name" value="ATP dependent RNA helicase (Dob1)"/>
    <property type="match status" value="1"/>
</dbReference>
<evidence type="ECO:0000256" key="3">
    <source>
        <dbReference type="ARBA" id="ARBA00022741"/>
    </source>
</evidence>
<dbReference type="SUPFAM" id="SSF52540">
    <property type="entry name" value="P-loop containing nucleoside triphosphate hydrolases"/>
    <property type="match status" value="1"/>
</dbReference>
<dbReference type="GO" id="GO:0005634">
    <property type="term" value="C:nucleus"/>
    <property type="evidence" value="ECO:0007669"/>
    <property type="project" value="UniProtKB-SubCell"/>
</dbReference>
<dbReference type="FunFam" id="3.40.50.300:FF:000141">
    <property type="entry name" value="ATP-dependent RNA helicase DOB1"/>
    <property type="match status" value="1"/>
</dbReference>
<dbReference type="GO" id="GO:0003723">
    <property type="term" value="F:RNA binding"/>
    <property type="evidence" value="ECO:0007669"/>
    <property type="project" value="InterPro"/>
</dbReference>
<evidence type="ECO:0000256" key="7">
    <source>
        <dbReference type="ARBA" id="ARBA00023242"/>
    </source>
</evidence>
<dbReference type="Gene3D" id="2.40.30.300">
    <property type="match status" value="1"/>
</dbReference>
<feature type="region of interest" description="Disordered" evidence="8">
    <location>
        <begin position="14"/>
        <end position="82"/>
    </location>
</feature>
<dbReference type="CDD" id="cd18795">
    <property type="entry name" value="SF2_C_Ski2"/>
    <property type="match status" value="1"/>
</dbReference>
<dbReference type="InterPro" id="IPR048392">
    <property type="entry name" value="MTR4-like_stalk"/>
</dbReference>
<dbReference type="PANTHER" id="PTHR12131">
    <property type="entry name" value="ATP-DEPENDENT RNA AND DNA HELICASE"/>
    <property type="match status" value="1"/>
</dbReference>
<dbReference type="GO" id="GO:0000460">
    <property type="term" value="P:maturation of 5.8S rRNA"/>
    <property type="evidence" value="ECO:0007669"/>
    <property type="project" value="TreeGrafter"/>
</dbReference>
<keyword evidence="7" id="KW-0539">Nucleus</keyword>
<dbReference type="Pfam" id="PF21408">
    <property type="entry name" value="MTR4-like_stalk"/>
    <property type="match status" value="1"/>
</dbReference>
<dbReference type="GO" id="GO:0003724">
    <property type="term" value="F:RNA helicase activity"/>
    <property type="evidence" value="ECO:0007669"/>
    <property type="project" value="InterPro"/>
</dbReference>
<evidence type="ECO:0000256" key="8">
    <source>
        <dbReference type="SAM" id="MobiDB-lite"/>
    </source>
</evidence>
<gene>
    <name evidence="11" type="ORF">B0F90DRAFT_1724817</name>
</gene>
<evidence type="ECO:0000259" key="10">
    <source>
        <dbReference type="PROSITE" id="PS51194"/>
    </source>
</evidence>
<dbReference type="FunFam" id="3.40.50.300:FF:000083">
    <property type="entry name" value="ATP-dependent RNA helicase DOB1"/>
    <property type="match status" value="1"/>
</dbReference>
<evidence type="ECO:0000313" key="12">
    <source>
        <dbReference type="Proteomes" id="UP001203297"/>
    </source>
</evidence>
<dbReference type="SMART" id="SM00487">
    <property type="entry name" value="DEXDc"/>
    <property type="match status" value="1"/>
</dbReference>
<keyword evidence="5 11" id="KW-0347">Helicase</keyword>